<dbReference type="EMBL" id="WKPJ01000001">
    <property type="protein sequence ID" value="MSA87759.1"/>
    <property type="molecule type" value="Genomic_DNA"/>
</dbReference>
<dbReference type="AlphaFoldDB" id="A0A6N7S1Y2"/>
<evidence type="ECO:0000313" key="2">
    <source>
        <dbReference type="EMBL" id="MSC31554.1"/>
    </source>
</evidence>
<dbReference type="EMBL" id="WKPI01000001">
    <property type="protein sequence ID" value="MSC31554.1"/>
    <property type="molecule type" value="Genomic_DNA"/>
</dbReference>
<dbReference type="RefSeq" id="WP_154237471.1">
    <property type="nucleotide sequence ID" value="NZ_CALJPI010000272.1"/>
</dbReference>
<comment type="caution">
    <text evidence="1">The sequence shown here is derived from an EMBL/GenBank/DDBJ whole genome shotgun (WGS) entry which is preliminary data.</text>
</comment>
<organism evidence="1 3">
    <name type="scientific">Holdemania massiliensis</name>
    <dbReference type="NCBI Taxonomy" id="1468449"/>
    <lineage>
        <taxon>Bacteria</taxon>
        <taxon>Bacillati</taxon>
        <taxon>Bacillota</taxon>
        <taxon>Erysipelotrichia</taxon>
        <taxon>Erysipelotrichales</taxon>
        <taxon>Erysipelotrichaceae</taxon>
        <taxon>Holdemania</taxon>
    </lineage>
</organism>
<proteinExistence type="predicted"/>
<evidence type="ECO:0000313" key="3">
    <source>
        <dbReference type="Proteomes" id="UP000433575"/>
    </source>
</evidence>
<keyword evidence="4" id="KW-1185">Reference proteome</keyword>
<accession>A0A6N7S1Y2</accession>
<evidence type="ECO:0000313" key="4">
    <source>
        <dbReference type="Proteomes" id="UP000480929"/>
    </source>
</evidence>
<name>A0A6N7S1Y2_9FIRM</name>
<gene>
    <name evidence="2" type="ORF">GKD88_00230</name>
    <name evidence="1" type="ORF">GKE08_00225</name>
</gene>
<dbReference type="OrthoDB" id="3034909at2"/>
<dbReference type="Proteomes" id="UP000433575">
    <property type="component" value="Unassembled WGS sequence"/>
</dbReference>
<reference evidence="3 4" key="1">
    <citation type="journal article" date="2019" name="Nat. Med.">
        <title>A library of human gut bacterial isolates paired with longitudinal multiomics data enables mechanistic microbiome research.</title>
        <authorList>
            <person name="Poyet M."/>
            <person name="Groussin M."/>
            <person name="Gibbons S.M."/>
            <person name="Avila-Pacheco J."/>
            <person name="Jiang X."/>
            <person name="Kearney S.M."/>
            <person name="Perrotta A.R."/>
            <person name="Berdy B."/>
            <person name="Zhao S."/>
            <person name="Lieberman T.D."/>
            <person name="Swanson P.K."/>
            <person name="Smith M."/>
            <person name="Roesemann S."/>
            <person name="Alexander J.E."/>
            <person name="Rich S.A."/>
            <person name="Livny J."/>
            <person name="Vlamakis H."/>
            <person name="Clish C."/>
            <person name="Bullock K."/>
            <person name="Deik A."/>
            <person name="Scott J."/>
            <person name="Pierce K.A."/>
            <person name="Xavier R.J."/>
            <person name="Alm E.J."/>
        </authorList>
    </citation>
    <scope>NUCLEOTIDE SEQUENCE [LARGE SCALE GENOMIC DNA]</scope>
    <source>
        <strain evidence="1 3">BIOML-A4</strain>
        <strain evidence="2 4">BIOML-A5</strain>
    </source>
</reference>
<dbReference type="Proteomes" id="UP000480929">
    <property type="component" value="Unassembled WGS sequence"/>
</dbReference>
<sequence>MLQNHSIILWRKSDDPRKTFKQIAEEAFVTLSVFQNFPRQFRPNYIAISSVEKFQEVKWNYENFEKILREGINKENNKTFENLGYSIQMFSSLIDVESFSIQLRVGNKESIFYNTLVVEIPNTMNMLDLNNAELISDLFNQLAQGFVPFWGCVSNKAMMRKYKRYLINGKPTTVHWLNYWGEDIQKVIGHEYIKDTLEKYSDISFERNIFKIQKKSFDIEDHVSMEFHHDVEKMLRLGI</sequence>
<protein>
    <submittedName>
        <fullName evidence="1">Uncharacterized protein</fullName>
    </submittedName>
</protein>
<evidence type="ECO:0000313" key="1">
    <source>
        <dbReference type="EMBL" id="MSA87759.1"/>
    </source>
</evidence>